<dbReference type="STRING" id="1423725.FC19_GL001216"/>
<sequence>MKKMFVCNLHKNKITYLIMFLCAFLFASSSLFCAHVSADSVCATTPAGDLDKGKAGFTTQPYTVLENGQTYLKFNVVISYQNVKFNNKIDITIFTAYDNFQNATWVTDQASYTHKEKGDYSELSYTVNLSKYKDSTWLMDSMHKGYVVGVNTYNNPWCQPTTYYSNKLSGQVSSTQIHITSAPNSIFASNDQYNSATAQVIPANTTDSVQWSASSASLAGLTASFLNNGKSDVDSSGKAVTKFNVPFQNLLTKVNTDPKSYGFPLRISAQAGNNRDNKDLYIGGLKAIECSESDIQSTGLVKDNTWQNIIDQNAFSQLLNSLNKSKHYWYAWFYWPENATSPAYLGRVSGVTNAGGILQSSLAPANLTIKNTGDNNFITQAVKATKDSKPLSIQLVVCSSSCQSWQPWSIAAASNRAQVKISPAPSAPELVSVPEAFNFGTIPVSVIAKGDSTKNYTAEGEVSVKNANHSWQLTANQTRSFSDIDGNNLNANLSLNGIQLGKEPQIVYSGSSTTPAAFSDTIQGRLQFPSGAQNQSVNANENYSTTISWNLTVTDPTLPSAH</sequence>
<accession>A0A0R2CW82</accession>
<name>A0A0R2CW82_9LACO</name>
<dbReference type="AlphaFoldDB" id="A0A0R2CW82"/>
<evidence type="ECO:0000313" key="3">
    <source>
        <dbReference type="Proteomes" id="UP000051015"/>
    </source>
</evidence>
<organism evidence="2 3">
    <name type="scientific">Liquorilactobacillus aquaticus DSM 21051</name>
    <dbReference type="NCBI Taxonomy" id="1423725"/>
    <lineage>
        <taxon>Bacteria</taxon>
        <taxon>Bacillati</taxon>
        <taxon>Bacillota</taxon>
        <taxon>Bacilli</taxon>
        <taxon>Lactobacillales</taxon>
        <taxon>Lactobacillaceae</taxon>
        <taxon>Liquorilactobacillus</taxon>
    </lineage>
</organism>
<keyword evidence="3" id="KW-1185">Reference proteome</keyword>
<dbReference type="PATRIC" id="fig|1423725.3.peg.1254"/>
<protein>
    <recommendedName>
        <fullName evidence="4">WxL domain-containing protein</fullName>
    </recommendedName>
</protein>
<reference evidence="2 3" key="1">
    <citation type="journal article" date="2015" name="Genome Announc.">
        <title>Expanding the biotechnology potential of lactobacilli through comparative genomics of 213 strains and associated genera.</title>
        <authorList>
            <person name="Sun Z."/>
            <person name="Harris H.M."/>
            <person name="McCann A."/>
            <person name="Guo C."/>
            <person name="Argimon S."/>
            <person name="Zhang W."/>
            <person name="Yang X."/>
            <person name="Jeffery I.B."/>
            <person name="Cooney J.C."/>
            <person name="Kagawa T.F."/>
            <person name="Liu W."/>
            <person name="Song Y."/>
            <person name="Salvetti E."/>
            <person name="Wrobel A."/>
            <person name="Rasinkangas P."/>
            <person name="Parkhill J."/>
            <person name="Rea M.C."/>
            <person name="O'Sullivan O."/>
            <person name="Ritari J."/>
            <person name="Douillard F.P."/>
            <person name="Paul Ross R."/>
            <person name="Yang R."/>
            <person name="Briner A.E."/>
            <person name="Felis G.E."/>
            <person name="de Vos W.M."/>
            <person name="Barrangou R."/>
            <person name="Klaenhammer T.R."/>
            <person name="Caufield P.W."/>
            <person name="Cui Y."/>
            <person name="Zhang H."/>
            <person name="O'Toole P.W."/>
        </authorList>
    </citation>
    <scope>NUCLEOTIDE SEQUENCE [LARGE SCALE GENOMIC DNA]</scope>
    <source>
        <strain evidence="2 3">DSM 21051</strain>
    </source>
</reference>
<evidence type="ECO:0000313" key="2">
    <source>
        <dbReference type="EMBL" id="KRM96143.1"/>
    </source>
</evidence>
<comment type="caution">
    <text evidence="2">The sequence shown here is derived from an EMBL/GenBank/DDBJ whole genome shotgun (WGS) entry which is preliminary data.</text>
</comment>
<feature type="signal peptide" evidence="1">
    <location>
        <begin position="1"/>
        <end position="34"/>
    </location>
</feature>
<dbReference type="EMBL" id="AYZD01000017">
    <property type="protein sequence ID" value="KRM96143.1"/>
    <property type="molecule type" value="Genomic_DNA"/>
</dbReference>
<proteinExistence type="predicted"/>
<gene>
    <name evidence="2" type="ORF">FC19_GL001216</name>
</gene>
<feature type="chain" id="PRO_5039300031" description="WxL domain-containing protein" evidence="1">
    <location>
        <begin position="35"/>
        <end position="562"/>
    </location>
</feature>
<dbReference type="Proteomes" id="UP000051015">
    <property type="component" value="Unassembled WGS sequence"/>
</dbReference>
<evidence type="ECO:0000256" key="1">
    <source>
        <dbReference type="SAM" id="SignalP"/>
    </source>
</evidence>
<keyword evidence="1" id="KW-0732">Signal</keyword>
<evidence type="ECO:0008006" key="4">
    <source>
        <dbReference type="Google" id="ProtNLM"/>
    </source>
</evidence>